<keyword evidence="3" id="KW-1185">Reference proteome</keyword>
<protein>
    <recommendedName>
        <fullName evidence="4">Membrane protein YqhR</fullName>
    </recommendedName>
</protein>
<dbReference type="InterPro" id="IPR024563">
    <property type="entry name" value="YqhR"/>
</dbReference>
<dbReference type="STRING" id="189381.GCA_900166615_03806"/>
<dbReference type="Pfam" id="PF11085">
    <property type="entry name" value="YqhR"/>
    <property type="match status" value="1"/>
</dbReference>
<evidence type="ECO:0000313" key="2">
    <source>
        <dbReference type="EMBL" id="KON91408.1"/>
    </source>
</evidence>
<comment type="caution">
    <text evidence="2">The sequence shown here is derived from an EMBL/GenBank/DDBJ whole genome shotgun (WGS) entry which is preliminary data.</text>
</comment>
<organism evidence="2 3">
    <name type="scientific">Rossellomorea marisflavi</name>
    <dbReference type="NCBI Taxonomy" id="189381"/>
    <lineage>
        <taxon>Bacteria</taxon>
        <taxon>Bacillati</taxon>
        <taxon>Bacillota</taxon>
        <taxon>Bacilli</taxon>
        <taxon>Bacillales</taxon>
        <taxon>Bacillaceae</taxon>
        <taxon>Rossellomorea</taxon>
    </lineage>
</organism>
<dbReference type="InterPro" id="IPR036259">
    <property type="entry name" value="MFS_trans_sf"/>
</dbReference>
<dbReference type="PATRIC" id="fig|189381.12.peg.584"/>
<proteinExistence type="predicted"/>
<evidence type="ECO:0000256" key="1">
    <source>
        <dbReference type="SAM" id="MobiDB-lite"/>
    </source>
</evidence>
<dbReference type="SUPFAM" id="SSF103473">
    <property type="entry name" value="MFS general substrate transporter"/>
    <property type="match status" value="1"/>
</dbReference>
<dbReference type="AlphaFoldDB" id="A0A0M0GNP6"/>
<evidence type="ECO:0000313" key="3">
    <source>
        <dbReference type="Proteomes" id="UP000037405"/>
    </source>
</evidence>
<evidence type="ECO:0008006" key="4">
    <source>
        <dbReference type="Google" id="ProtNLM"/>
    </source>
</evidence>
<dbReference type="EMBL" id="LGUE01000001">
    <property type="protein sequence ID" value="KON91408.1"/>
    <property type="molecule type" value="Genomic_DNA"/>
</dbReference>
<dbReference type="Proteomes" id="UP000037405">
    <property type="component" value="Unassembled WGS sequence"/>
</dbReference>
<name>A0A0M0GNP6_9BACI</name>
<feature type="region of interest" description="Disordered" evidence="1">
    <location>
        <begin position="1"/>
        <end position="27"/>
    </location>
</feature>
<feature type="compositionally biased region" description="Basic and acidic residues" evidence="1">
    <location>
        <begin position="1"/>
        <end position="23"/>
    </location>
</feature>
<reference evidence="3" key="1">
    <citation type="submission" date="2015-07" db="EMBL/GenBank/DDBJ databases">
        <title>Fjat-14235 jcm11544.</title>
        <authorList>
            <person name="Liu B."/>
            <person name="Wang J."/>
            <person name="Zhu Y."/>
            <person name="Liu G."/>
            <person name="Chen Q."/>
            <person name="Chen Z."/>
            <person name="Lan J."/>
            <person name="Che J."/>
            <person name="Ge C."/>
            <person name="Shi H."/>
            <person name="Pan Z."/>
            <person name="Liu X."/>
        </authorList>
    </citation>
    <scope>NUCLEOTIDE SEQUENCE [LARGE SCALE GENOMIC DNA]</scope>
    <source>
        <strain evidence="3">JCM 11544</strain>
    </source>
</reference>
<gene>
    <name evidence="2" type="ORF">AF331_02485</name>
</gene>
<dbReference type="OrthoDB" id="2691442at2"/>
<accession>A0A0M0GNP6</accession>
<sequence length="187" mass="20913">MAEEKGQHEKVQEGSAESKKDPGLEQNQSEKPLSFAALVVITGFMGGIFWSAIAYLCYYFSFTKIEPTVIFEPWAAGDWVDKWIGMVLAILAYGIISIGVAFVYYAILRRFKSMWVGAAYGVALFLLFFLVLYPLFPSIGSLMKIGVDTFVTSLCLYILYGVFIGYSISYEENELRAKHGSTDQVSQ</sequence>
<dbReference type="RefSeq" id="WP_053426612.1">
    <property type="nucleotide sequence ID" value="NZ_JAMQJB010000002.1"/>
</dbReference>